<evidence type="ECO:0000313" key="3">
    <source>
        <dbReference type="Proteomes" id="UP001066276"/>
    </source>
</evidence>
<gene>
    <name evidence="2" type="ORF">NDU88_003113</name>
</gene>
<name>A0AAV7KXJ2_PLEWA</name>
<evidence type="ECO:0000256" key="1">
    <source>
        <dbReference type="SAM" id="MobiDB-lite"/>
    </source>
</evidence>
<keyword evidence="3" id="KW-1185">Reference proteome</keyword>
<accession>A0AAV7KXJ2</accession>
<dbReference type="EMBL" id="JANPWB010000016">
    <property type="protein sequence ID" value="KAJ1082952.1"/>
    <property type="molecule type" value="Genomic_DNA"/>
</dbReference>
<protein>
    <submittedName>
        <fullName evidence="2">Uncharacterized protein</fullName>
    </submittedName>
</protein>
<sequence length="115" mass="12426">MCRLTGTQVNSSGTAGAVLWQLAALELRKTRLAVARFPLRGRSSGSNRRSGRVSTSSLLPQKLRVDEEAHGAFLSSVKKGSQVAQAVEEVVGLVRGRGRRRLGRRIRAGLVPHGR</sequence>
<dbReference type="AlphaFoldDB" id="A0AAV7KXJ2"/>
<proteinExistence type="predicted"/>
<organism evidence="2 3">
    <name type="scientific">Pleurodeles waltl</name>
    <name type="common">Iberian ribbed newt</name>
    <dbReference type="NCBI Taxonomy" id="8319"/>
    <lineage>
        <taxon>Eukaryota</taxon>
        <taxon>Metazoa</taxon>
        <taxon>Chordata</taxon>
        <taxon>Craniata</taxon>
        <taxon>Vertebrata</taxon>
        <taxon>Euteleostomi</taxon>
        <taxon>Amphibia</taxon>
        <taxon>Batrachia</taxon>
        <taxon>Caudata</taxon>
        <taxon>Salamandroidea</taxon>
        <taxon>Salamandridae</taxon>
        <taxon>Pleurodelinae</taxon>
        <taxon>Pleurodeles</taxon>
    </lineage>
</organism>
<comment type="caution">
    <text evidence="2">The sequence shown here is derived from an EMBL/GenBank/DDBJ whole genome shotgun (WGS) entry which is preliminary data.</text>
</comment>
<dbReference type="Proteomes" id="UP001066276">
    <property type="component" value="Chromosome 12"/>
</dbReference>
<feature type="compositionally biased region" description="Low complexity" evidence="1">
    <location>
        <begin position="40"/>
        <end position="57"/>
    </location>
</feature>
<feature type="region of interest" description="Disordered" evidence="1">
    <location>
        <begin position="39"/>
        <end position="59"/>
    </location>
</feature>
<evidence type="ECO:0000313" key="2">
    <source>
        <dbReference type="EMBL" id="KAJ1082952.1"/>
    </source>
</evidence>
<reference evidence="2" key="1">
    <citation type="journal article" date="2022" name="bioRxiv">
        <title>Sequencing and chromosome-scale assembly of the giantPleurodeles waltlgenome.</title>
        <authorList>
            <person name="Brown T."/>
            <person name="Elewa A."/>
            <person name="Iarovenko S."/>
            <person name="Subramanian E."/>
            <person name="Araus A.J."/>
            <person name="Petzold A."/>
            <person name="Susuki M."/>
            <person name="Suzuki K.-i.T."/>
            <person name="Hayashi T."/>
            <person name="Toyoda A."/>
            <person name="Oliveira C."/>
            <person name="Osipova E."/>
            <person name="Leigh N.D."/>
            <person name="Simon A."/>
            <person name="Yun M.H."/>
        </authorList>
    </citation>
    <scope>NUCLEOTIDE SEQUENCE</scope>
    <source>
        <strain evidence="2">20211129_DDA</strain>
        <tissue evidence="2">Liver</tissue>
    </source>
</reference>